<dbReference type="InterPro" id="IPR037997">
    <property type="entry name" value="Dgk1-like"/>
</dbReference>
<feature type="transmembrane region" description="Helical" evidence="1">
    <location>
        <begin position="12"/>
        <end position="32"/>
    </location>
</feature>
<proteinExistence type="predicted"/>
<feature type="transmembrane region" description="Helical" evidence="1">
    <location>
        <begin position="121"/>
        <end position="140"/>
    </location>
</feature>
<dbReference type="EMBL" id="KI673385">
    <property type="protein sequence ID" value="ETL38137.1"/>
    <property type="molecule type" value="Genomic_DNA"/>
</dbReference>
<dbReference type="AlphaFoldDB" id="W2IX88"/>
<feature type="transmembrane region" description="Helical" evidence="1">
    <location>
        <begin position="186"/>
        <end position="204"/>
    </location>
</feature>
<dbReference type="GO" id="GO:0006654">
    <property type="term" value="P:phosphatidic acid biosynthetic process"/>
    <property type="evidence" value="ECO:0007669"/>
    <property type="project" value="TreeGrafter"/>
</dbReference>
<keyword evidence="1" id="KW-0472">Membrane</keyword>
<evidence type="ECO:0000256" key="1">
    <source>
        <dbReference type="SAM" id="Phobius"/>
    </source>
</evidence>
<dbReference type="Proteomes" id="UP000053864">
    <property type="component" value="Unassembled WGS sequence"/>
</dbReference>
<sequence length="264" mass="27865">MQRSSMSSDDGGVSLGACAACVAAILLFQYLVSARPLDAAHNGVARRGDLHLQRKIQHLVTGAMIYAASRLFVPLTGATVLLFFAGLFYGLNELRGRYETVNAAYIKCFSSILRQHEVSRAALPGAFYFLLGSGFSLTLFPPRVARLAILHLSVGDPAAAFFGTLYGRHKLVTLVGKLGGNKSLEGSIGCFCVTVAATFMALTMEQDFYFDVDGGIAVAAGTISLAAGISAAAAELLDIGGWDDNLTLPLLSGVFLQLTVGHLL</sequence>
<keyword evidence="1" id="KW-1133">Transmembrane helix</keyword>
<feature type="transmembrane region" description="Helical" evidence="1">
    <location>
        <begin position="71"/>
        <end position="91"/>
    </location>
</feature>
<keyword evidence="1" id="KW-0812">Transmembrane</keyword>
<reference evidence="2" key="1">
    <citation type="submission" date="2013-11" db="EMBL/GenBank/DDBJ databases">
        <title>The Genome Sequence of Phytophthora parasitica CJ05E6.</title>
        <authorList>
            <consortium name="The Broad Institute Genomics Platform"/>
            <person name="Russ C."/>
            <person name="Tyler B."/>
            <person name="Panabieres F."/>
            <person name="Shan W."/>
            <person name="Tripathy S."/>
            <person name="Grunwald N."/>
            <person name="Machado M."/>
            <person name="Johnson C.S."/>
            <person name="Arredondo F."/>
            <person name="Hong C."/>
            <person name="Coffey M."/>
            <person name="Young S.K."/>
            <person name="Zeng Q."/>
            <person name="Gargeya S."/>
            <person name="Fitzgerald M."/>
            <person name="Abouelleil A."/>
            <person name="Alvarado L."/>
            <person name="Chapman S.B."/>
            <person name="Gainer-Dewar J."/>
            <person name="Goldberg J."/>
            <person name="Griggs A."/>
            <person name="Gujja S."/>
            <person name="Hansen M."/>
            <person name="Howarth C."/>
            <person name="Imamovic A."/>
            <person name="Ireland A."/>
            <person name="Larimer J."/>
            <person name="McCowan C."/>
            <person name="Murphy C."/>
            <person name="Pearson M."/>
            <person name="Poon T.W."/>
            <person name="Priest M."/>
            <person name="Roberts A."/>
            <person name="Saif S."/>
            <person name="Shea T."/>
            <person name="Sykes S."/>
            <person name="Wortman J."/>
            <person name="Nusbaum C."/>
            <person name="Birren B."/>
        </authorList>
    </citation>
    <scope>NUCLEOTIDE SEQUENCE [LARGE SCALE GENOMIC DNA]</scope>
    <source>
        <strain evidence="2">CJ05E6</strain>
    </source>
</reference>
<evidence type="ECO:0008006" key="3">
    <source>
        <dbReference type="Google" id="ProtNLM"/>
    </source>
</evidence>
<protein>
    <recommendedName>
        <fullName evidence="3">Dolichol kinase</fullName>
    </recommendedName>
</protein>
<organism evidence="2">
    <name type="scientific">Phytophthora nicotianae</name>
    <name type="common">Potato buckeye rot agent</name>
    <name type="synonym">Phytophthora parasitica</name>
    <dbReference type="NCBI Taxonomy" id="4792"/>
    <lineage>
        <taxon>Eukaryota</taxon>
        <taxon>Sar</taxon>
        <taxon>Stramenopiles</taxon>
        <taxon>Oomycota</taxon>
        <taxon>Peronosporomycetes</taxon>
        <taxon>Peronosporales</taxon>
        <taxon>Peronosporaceae</taxon>
        <taxon>Phytophthora</taxon>
    </lineage>
</organism>
<dbReference type="VEuPathDB" id="FungiDB:PPTG_01990"/>
<dbReference type="PANTHER" id="PTHR31303:SF1">
    <property type="entry name" value="CTP-DEPENDENT DIACYLGLYCEROL KINASE 1"/>
    <property type="match status" value="1"/>
</dbReference>
<feature type="transmembrane region" description="Helical" evidence="1">
    <location>
        <begin position="147"/>
        <end position="166"/>
    </location>
</feature>
<evidence type="ECO:0000313" key="2">
    <source>
        <dbReference type="EMBL" id="ETL38137.1"/>
    </source>
</evidence>
<name>W2IX88_PHYNI</name>
<feature type="transmembrane region" description="Helical" evidence="1">
    <location>
        <begin position="216"/>
        <end position="234"/>
    </location>
</feature>
<dbReference type="GO" id="GO:0005789">
    <property type="term" value="C:endoplasmic reticulum membrane"/>
    <property type="evidence" value="ECO:0007669"/>
    <property type="project" value="TreeGrafter"/>
</dbReference>
<dbReference type="PANTHER" id="PTHR31303">
    <property type="entry name" value="CTP-DEPENDENT DIACYLGLYCEROL KINASE 1"/>
    <property type="match status" value="1"/>
</dbReference>
<accession>W2IX88</accession>
<dbReference type="GO" id="GO:0004143">
    <property type="term" value="F:ATP-dependent diacylglycerol kinase activity"/>
    <property type="evidence" value="ECO:0007669"/>
    <property type="project" value="InterPro"/>
</dbReference>
<gene>
    <name evidence="2" type="ORF">L916_10256</name>
</gene>